<sequence>MNYDHYLIIIPLLLALFKYGELVKLKEEEEANKLKQFLKRKKTESERLSEIEKRQKQRVEEMRETQKKDVENMKLKERIRAEVGKEISKLEMTCHDMASLLRGLGITVGGGTIHEVHVAYRKALMKFHPDRVSQSDMRQQVEAEEKFKLISRMKRKYLPTL</sequence>
<evidence type="ECO:0000259" key="3">
    <source>
        <dbReference type="PROSITE" id="PS50076"/>
    </source>
</evidence>
<dbReference type="PROSITE" id="PS50076">
    <property type="entry name" value="DNAJ_2"/>
    <property type="match status" value="1"/>
</dbReference>
<dbReference type="EMBL" id="JACEIK010000003">
    <property type="protein sequence ID" value="MCD7445921.1"/>
    <property type="molecule type" value="Genomic_DNA"/>
</dbReference>
<comment type="caution">
    <text evidence="4">The sequence shown here is derived from an EMBL/GenBank/DDBJ whole genome shotgun (WGS) entry which is preliminary data.</text>
</comment>
<evidence type="ECO:0000256" key="1">
    <source>
        <dbReference type="SAM" id="Coils"/>
    </source>
</evidence>
<reference evidence="4 5" key="1">
    <citation type="journal article" date="2021" name="BMC Genomics">
        <title>Datura genome reveals duplications of psychoactive alkaloid biosynthetic genes and high mutation rate following tissue culture.</title>
        <authorList>
            <person name="Rajewski A."/>
            <person name="Carter-House D."/>
            <person name="Stajich J."/>
            <person name="Litt A."/>
        </authorList>
    </citation>
    <scope>NUCLEOTIDE SEQUENCE [LARGE SCALE GENOMIC DNA]</scope>
    <source>
        <strain evidence="4">AR-01</strain>
    </source>
</reference>
<dbReference type="InterPro" id="IPR001623">
    <property type="entry name" value="DnaJ_domain"/>
</dbReference>
<dbReference type="Gene3D" id="1.10.287.110">
    <property type="entry name" value="DnaJ domain"/>
    <property type="match status" value="1"/>
</dbReference>
<keyword evidence="1" id="KW-0175">Coiled coil</keyword>
<proteinExistence type="predicted"/>
<feature type="coiled-coil region" evidence="1">
    <location>
        <begin position="34"/>
        <end position="76"/>
    </location>
</feature>
<keyword evidence="5" id="KW-1185">Reference proteome</keyword>
<dbReference type="Proteomes" id="UP000823775">
    <property type="component" value="Unassembled WGS sequence"/>
</dbReference>
<evidence type="ECO:0000313" key="4">
    <source>
        <dbReference type="EMBL" id="MCD7445921.1"/>
    </source>
</evidence>
<feature type="chain" id="PRO_5045325572" description="J domain-containing protein" evidence="2">
    <location>
        <begin position="23"/>
        <end position="161"/>
    </location>
</feature>
<evidence type="ECO:0000256" key="2">
    <source>
        <dbReference type="SAM" id="SignalP"/>
    </source>
</evidence>
<dbReference type="PANTHER" id="PTHR36335:SF3">
    <property type="entry name" value="J DOMAIN-CONTAINING PROTEIN"/>
    <property type="match status" value="1"/>
</dbReference>
<organism evidence="4 5">
    <name type="scientific">Datura stramonium</name>
    <name type="common">Jimsonweed</name>
    <name type="synonym">Common thornapple</name>
    <dbReference type="NCBI Taxonomy" id="4076"/>
    <lineage>
        <taxon>Eukaryota</taxon>
        <taxon>Viridiplantae</taxon>
        <taxon>Streptophyta</taxon>
        <taxon>Embryophyta</taxon>
        <taxon>Tracheophyta</taxon>
        <taxon>Spermatophyta</taxon>
        <taxon>Magnoliopsida</taxon>
        <taxon>eudicotyledons</taxon>
        <taxon>Gunneridae</taxon>
        <taxon>Pentapetalae</taxon>
        <taxon>asterids</taxon>
        <taxon>lamiids</taxon>
        <taxon>Solanales</taxon>
        <taxon>Solanaceae</taxon>
        <taxon>Solanoideae</taxon>
        <taxon>Datureae</taxon>
        <taxon>Datura</taxon>
    </lineage>
</organism>
<dbReference type="SUPFAM" id="SSF46565">
    <property type="entry name" value="Chaperone J-domain"/>
    <property type="match status" value="1"/>
</dbReference>
<evidence type="ECO:0000313" key="5">
    <source>
        <dbReference type="Proteomes" id="UP000823775"/>
    </source>
</evidence>
<accession>A0ABS8RG98</accession>
<dbReference type="PANTHER" id="PTHR36335">
    <property type="entry name" value="CHAPERONE DNAJ-DOMAIN SUPERFAMILY PROTEIN"/>
    <property type="match status" value="1"/>
</dbReference>
<protein>
    <recommendedName>
        <fullName evidence="3">J domain-containing protein</fullName>
    </recommendedName>
</protein>
<feature type="domain" description="J" evidence="3">
    <location>
        <begin position="99"/>
        <end position="161"/>
    </location>
</feature>
<gene>
    <name evidence="4" type="ORF">HAX54_024621</name>
</gene>
<dbReference type="InterPro" id="IPR036869">
    <property type="entry name" value="J_dom_sf"/>
</dbReference>
<keyword evidence="2" id="KW-0732">Signal</keyword>
<name>A0ABS8RG98_DATST</name>
<feature type="signal peptide" evidence="2">
    <location>
        <begin position="1"/>
        <end position="22"/>
    </location>
</feature>